<evidence type="ECO:0000313" key="2">
    <source>
        <dbReference type="EMBL" id="QJR79337.1"/>
    </source>
</evidence>
<sequence length="121" mass="13214">MATLLIRQTHSPYDSSDASEGLDFALGATNFGHNVIVLFSGRGVLQLLNNQAPPAGTKNHAKRLNLLPLYDIEKCYVCSRSLTDFFPAALSDPTLLMNVVKPIETKEIASLLSQVDHVVTF</sequence>
<dbReference type="InterPro" id="IPR017462">
    <property type="entry name" value="Sulphur_relay_TusC/DsrF"/>
</dbReference>
<dbReference type="GO" id="GO:0016740">
    <property type="term" value="F:transferase activity"/>
    <property type="evidence" value="ECO:0007669"/>
    <property type="project" value="UniProtKB-KW"/>
</dbReference>
<keyword evidence="3" id="KW-1185">Reference proteome</keyword>
<dbReference type="PANTHER" id="PTHR38780">
    <property type="entry name" value="PROTEIN TUSC"/>
    <property type="match status" value="1"/>
</dbReference>
<proteinExistence type="inferred from homology"/>
<dbReference type="RefSeq" id="WP_075609330.1">
    <property type="nucleotide sequence ID" value="NZ_CP052766.1"/>
</dbReference>
<gene>
    <name evidence="2" type="primary">tusC</name>
    <name evidence="2" type="ORF">CA267_000255</name>
</gene>
<dbReference type="PANTHER" id="PTHR38780:SF1">
    <property type="entry name" value="PROTEIN TUSC"/>
    <property type="match status" value="1"/>
</dbReference>
<dbReference type="NCBIfam" id="NF001238">
    <property type="entry name" value="PRK00211.1"/>
    <property type="match status" value="1"/>
</dbReference>
<dbReference type="EC" id="2.8.1.-" evidence="2"/>
<dbReference type="EMBL" id="CP052766">
    <property type="protein sequence ID" value="QJR79337.1"/>
    <property type="molecule type" value="Genomic_DNA"/>
</dbReference>
<evidence type="ECO:0000313" key="3">
    <source>
        <dbReference type="Proteomes" id="UP000219285"/>
    </source>
</evidence>
<comment type="similarity">
    <text evidence="1">Belongs to the DsrF/TusC family.</text>
</comment>
<dbReference type="SUPFAM" id="SSF75169">
    <property type="entry name" value="DsrEFH-like"/>
    <property type="match status" value="1"/>
</dbReference>
<dbReference type="Pfam" id="PF02635">
    <property type="entry name" value="DsrE"/>
    <property type="match status" value="1"/>
</dbReference>
<reference evidence="3" key="1">
    <citation type="submission" date="2014-12" db="EMBL/GenBank/DDBJ databases">
        <title>Complete genome sequence of a multi-drug resistant Klebsiella pneumoniae.</title>
        <authorList>
            <person name="Hua X."/>
            <person name="Chen Q."/>
            <person name="Li X."/>
            <person name="Feng Y."/>
            <person name="Ruan Z."/>
            <person name="Yu Y."/>
        </authorList>
    </citation>
    <scope>NUCLEOTIDE SEQUENCE [LARGE SCALE GENOMIC DNA]</scope>
    <source>
        <strain evidence="3">5.12</strain>
    </source>
</reference>
<dbReference type="Gene3D" id="3.40.1260.10">
    <property type="entry name" value="DsrEFH-like"/>
    <property type="match status" value="1"/>
</dbReference>
<dbReference type="OrthoDB" id="9789418at2"/>
<dbReference type="InterPro" id="IPR003787">
    <property type="entry name" value="Sulphur_relay_DsrE/F-like"/>
</dbReference>
<name>A0A6M4M854_9ALTE</name>
<accession>A0A6M4M854</accession>
<reference evidence="2 3" key="2">
    <citation type="submission" date="2020-04" db="EMBL/GenBank/DDBJ databases">
        <title>Complete genome sequence of Alteromonas pelagimontana 5.12T.</title>
        <authorList>
            <person name="Sinha R.K."/>
            <person name="Krishnan K.P."/>
            <person name="Kurian J.P."/>
        </authorList>
    </citation>
    <scope>NUCLEOTIDE SEQUENCE [LARGE SCALE GENOMIC DNA]</scope>
    <source>
        <strain evidence="2 3">5.12</strain>
    </source>
</reference>
<evidence type="ECO:0000256" key="1">
    <source>
        <dbReference type="ARBA" id="ARBA00005996"/>
    </source>
</evidence>
<organism evidence="2 3">
    <name type="scientific">Alteromonas pelagimontana</name>
    <dbReference type="NCBI Taxonomy" id="1858656"/>
    <lineage>
        <taxon>Bacteria</taxon>
        <taxon>Pseudomonadati</taxon>
        <taxon>Pseudomonadota</taxon>
        <taxon>Gammaproteobacteria</taxon>
        <taxon>Alteromonadales</taxon>
        <taxon>Alteromonadaceae</taxon>
        <taxon>Alteromonas/Salinimonas group</taxon>
        <taxon>Alteromonas</taxon>
    </lineage>
</organism>
<protein>
    <submittedName>
        <fullName evidence="2">Sulfurtransferase complex subunit TusC</fullName>
        <ecNumber evidence="2">2.8.1.-</ecNumber>
    </submittedName>
</protein>
<dbReference type="KEGG" id="apel:CA267_000255"/>
<keyword evidence="2" id="KW-0808">Transferase</keyword>
<dbReference type="Proteomes" id="UP000219285">
    <property type="component" value="Chromosome"/>
</dbReference>
<dbReference type="AlphaFoldDB" id="A0A6M4M854"/>
<dbReference type="InterPro" id="IPR027396">
    <property type="entry name" value="DsrEFH-like"/>
</dbReference>